<dbReference type="OMA" id="CDAEYNI"/>
<dbReference type="InterPro" id="IPR042099">
    <property type="entry name" value="ANL_N_sf"/>
</dbReference>
<feature type="compositionally biased region" description="Basic residues" evidence="9">
    <location>
        <begin position="475"/>
        <end position="489"/>
    </location>
</feature>
<reference evidence="11" key="2">
    <citation type="submission" date="2017-02" db="EMBL/GenBank/DDBJ databases">
        <title>WGS assembly of Sorghum bicolor.</title>
        <authorList>
            <person name="Paterson A."/>
            <person name="Mullet J."/>
            <person name="Bowers J."/>
            <person name="Bruggmann R."/>
            <person name="Dubchak I."/>
            <person name="Grimwood J."/>
            <person name="Gundlach H."/>
            <person name="Haberer G."/>
            <person name="Hellsten U."/>
            <person name="Mitros T."/>
            <person name="Poliakov A."/>
            <person name="Schmutz J."/>
            <person name="Spannagl M."/>
            <person name="Tang H."/>
            <person name="Wang X."/>
            <person name="Wicker T."/>
            <person name="Bharti A."/>
            <person name="Chapman J."/>
            <person name="Feltus F."/>
            <person name="Gowik U."/>
            <person name="Grigoriev I."/>
            <person name="Lyons E."/>
            <person name="Maher C."/>
            <person name="Martis M."/>
            <person name="Narechania A."/>
            <person name="Otillar R."/>
            <person name="Penning B."/>
            <person name="Salamov A."/>
            <person name="Wang Y."/>
            <person name="Zhang L."/>
            <person name="Carpita N."/>
            <person name="Freeling M."/>
            <person name="Gingle A."/>
            <person name="Hash C."/>
            <person name="Keller B."/>
            <person name="Klein P."/>
            <person name="Kresovich S."/>
            <person name="Mccann M."/>
            <person name="Ming R."/>
            <person name="Peterson D."/>
            <person name="Rahman M."/>
            <person name="Ware D."/>
            <person name="Westhoff P."/>
            <person name="Mayer K."/>
            <person name="Messing J."/>
            <person name="Sims D."/>
            <person name="Jenkins J."/>
            <person name="Shu S."/>
            <person name="Rokhsar D."/>
        </authorList>
    </citation>
    <scope>NUCLEOTIDE SEQUENCE</scope>
</reference>
<evidence type="ECO:0000256" key="5">
    <source>
        <dbReference type="ARBA" id="ARBA00022840"/>
    </source>
</evidence>
<organism evidence="11 12">
    <name type="scientific">Sorghum bicolor</name>
    <name type="common">Sorghum</name>
    <name type="synonym">Sorghum vulgare</name>
    <dbReference type="NCBI Taxonomy" id="4558"/>
    <lineage>
        <taxon>Eukaryota</taxon>
        <taxon>Viridiplantae</taxon>
        <taxon>Streptophyta</taxon>
        <taxon>Embryophyta</taxon>
        <taxon>Tracheophyta</taxon>
        <taxon>Spermatophyta</taxon>
        <taxon>Magnoliopsida</taxon>
        <taxon>Liliopsida</taxon>
        <taxon>Poales</taxon>
        <taxon>Poaceae</taxon>
        <taxon>PACMAD clade</taxon>
        <taxon>Panicoideae</taxon>
        <taxon>Andropogonodae</taxon>
        <taxon>Andropogoneae</taxon>
        <taxon>Sorghinae</taxon>
        <taxon>Sorghum</taxon>
    </lineage>
</organism>
<keyword evidence="12" id="KW-1185">Reference proteome</keyword>
<comment type="cofactor">
    <cofactor evidence="1">
        <name>Mg(2+)</name>
        <dbReference type="ChEBI" id="CHEBI:18420"/>
    </cofactor>
</comment>
<accession>A0A1B6PKW0</accession>
<dbReference type="PROSITE" id="PS00455">
    <property type="entry name" value="AMP_BINDING"/>
    <property type="match status" value="1"/>
</dbReference>
<feature type="region of interest" description="Disordered" evidence="9">
    <location>
        <begin position="506"/>
        <end position="545"/>
    </location>
</feature>
<evidence type="ECO:0000256" key="2">
    <source>
        <dbReference type="ARBA" id="ARBA00012959"/>
    </source>
</evidence>
<dbReference type="EC" id="6.2.1.12" evidence="2"/>
<evidence type="ECO:0000256" key="7">
    <source>
        <dbReference type="ARBA" id="ARBA00034223"/>
    </source>
</evidence>
<dbReference type="EMBL" id="CM000765">
    <property type="protein sequence ID" value="OQU81579.1"/>
    <property type="molecule type" value="Genomic_DNA"/>
</dbReference>
<evidence type="ECO:0000256" key="1">
    <source>
        <dbReference type="ARBA" id="ARBA00001946"/>
    </source>
</evidence>
<evidence type="ECO:0000313" key="12">
    <source>
        <dbReference type="Proteomes" id="UP000000768"/>
    </source>
</evidence>
<reference evidence="11 12" key="1">
    <citation type="journal article" date="2009" name="Nature">
        <title>The Sorghum bicolor genome and the diversification of grasses.</title>
        <authorList>
            <person name="Paterson A.H."/>
            <person name="Bowers J.E."/>
            <person name="Bruggmann R."/>
            <person name="Dubchak I."/>
            <person name="Grimwood J."/>
            <person name="Gundlach H."/>
            <person name="Haberer G."/>
            <person name="Hellsten U."/>
            <person name="Mitros T."/>
            <person name="Poliakov A."/>
            <person name="Schmutz J."/>
            <person name="Spannagl M."/>
            <person name="Tang H."/>
            <person name="Wang X."/>
            <person name="Wicker T."/>
            <person name="Bharti A.K."/>
            <person name="Chapman J."/>
            <person name="Feltus F.A."/>
            <person name="Gowik U."/>
            <person name="Grigoriev I.V."/>
            <person name="Lyons E."/>
            <person name="Maher C.A."/>
            <person name="Martis M."/>
            <person name="Narechania A."/>
            <person name="Otillar R.P."/>
            <person name="Penning B.W."/>
            <person name="Salamov A.A."/>
            <person name="Wang Y."/>
            <person name="Zhang L."/>
            <person name="Carpita N.C."/>
            <person name="Freeling M."/>
            <person name="Gingle A.R."/>
            <person name="Hash C.T."/>
            <person name="Keller B."/>
            <person name="Klein P."/>
            <person name="Kresovich S."/>
            <person name="McCann M.C."/>
            <person name="Ming R."/>
            <person name="Peterson D.G."/>
            <person name="Mehboob-ur-Rahman"/>
            <person name="Ware D."/>
            <person name="Westhoff P."/>
            <person name="Mayer K.F."/>
            <person name="Messing J."/>
            <person name="Rokhsar D.S."/>
        </authorList>
    </citation>
    <scope>NUCLEOTIDE SEQUENCE [LARGE SCALE GENOMIC DNA]</scope>
    <source>
        <strain evidence="12">cv. BTx623</strain>
    </source>
</reference>
<evidence type="ECO:0000259" key="10">
    <source>
        <dbReference type="Pfam" id="PF00501"/>
    </source>
</evidence>
<evidence type="ECO:0000256" key="4">
    <source>
        <dbReference type="ARBA" id="ARBA00022741"/>
    </source>
</evidence>
<dbReference type="GO" id="GO:0009698">
    <property type="term" value="P:phenylpropanoid metabolic process"/>
    <property type="evidence" value="ECO:0007669"/>
    <property type="project" value="UniProtKB-ARBA"/>
</dbReference>
<dbReference type="PANTHER" id="PTHR24096:SF389">
    <property type="entry name" value="4-COUMARATE--COA LIGASE-LIKE 1"/>
    <property type="match status" value="1"/>
</dbReference>
<evidence type="ECO:0000256" key="3">
    <source>
        <dbReference type="ARBA" id="ARBA00022598"/>
    </source>
</evidence>
<feature type="domain" description="AMP-dependent synthetase/ligase" evidence="10">
    <location>
        <begin position="43"/>
        <end position="326"/>
    </location>
</feature>
<keyword evidence="5" id="KW-0067">ATP-binding</keyword>
<dbReference type="eggNOG" id="KOG1176">
    <property type="taxonomic scope" value="Eukaryota"/>
</dbReference>
<feature type="compositionally biased region" description="Basic and acidic residues" evidence="9">
    <location>
        <begin position="396"/>
        <end position="408"/>
    </location>
</feature>
<comment type="catalytic activity">
    <reaction evidence="6">
        <text>(E)-4-coumarate + ATP + H(+) = (E)-4-coumaroyl-AMP + diphosphate</text>
        <dbReference type="Rhea" id="RHEA:72419"/>
        <dbReference type="ChEBI" id="CHEBI:12876"/>
        <dbReference type="ChEBI" id="CHEBI:15378"/>
        <dbReference type="ChEBI" id="CHEBI:30616"/>
        <dbReference type="ChEBI" id="CHEBI:33019"/>
        <dbReference type="ChEBI" id="CHEBI:192348"/>
    </reaction>
    <physiologicalReaction direction="left-to-right" evidence="6">
        <dbReference type="Rhea" id="RHEA:72420"/>
    </physiologicalReaction>
</comment>
<dbReference type="GO" id="GO:0005524">
    <property type="term" value="F:ATP binding"/>
    <property type="evidence" value="ECO:0007669"/>
    <property type="project" value="UniProtKB-KW"/>
</dbReference>
<dbReference type="Gramene" id="KXG26308">
    <property type="protein sequence ID" value="KXG26308"/>
    <property type="gene ID" value="SORBI_3006G079500"/>
</dbReference>
<sequence length="545" mass="58285">MGDAAIAVVHQTEEEQEEHIFRSRFPPVDLPDVTVPEFVLAGAEAYADKVALVEAAPGGRSYTYGEVAQDVARFARALRSIGIRKGHVVVVALPNLAVYPVVSLGIMSAGAVFSGVNPRAIAAEIKKQVEDSEAKLVVANEVAYDKVKDAGVPVIGIGDDMERFPGAISWDELLAAADRTGAPVVALEPVQQSDLCALPYSSGTTGVSKGVMLSHRNLVSNLCSSMFAVGEELVGQVVTLGLMPFFHIYGITGICCSTLRHKGTVVVMDRFDLRTFLGALVTHRVRFAPIVPPVMLAMVKSSVADEFDLSDLALRSVMTAARAGPPRGVREEVPRRAGGGGVRAHGAQLHHADARRRRRPAAGAGPDRQEELGRVHPAQPGGEVRRPRHGPVAAQEHGRGDLRPEPGRDAGLLQEEGGDGAHHRRQGLAPHRRRRLHRRRRRRVRRRPDQGAHQVQGLPGCSCRAGGHSPVPPVGRRRGRLRPAGRGGRRGPGVVRGAAAWLVGERGRHHGVRGRSRGVVQEAPAAAVRGRHPQVGVRQDPAAAA</sequence>
<protein>
    <recommendedName>
        <fullName evidence="2">4-coumarate--CoA ligase</fullName>
        <ecNumber evidence="2">6.2.1.12</ecNumber>
    </recommendedName>
</protein>
<proteinExistence type="predicted"/>
<keyword evidence="4" id="KW-0547">Nucleotide-binding</keyword>
<keyword evidence="3" id="KW-0436">Ligase</keyword>
<dbReference type="Gene3D" id="3.40.50.12780">
    <property type="entry name" value="N-terminal domain of ligase-like"/>
    <property type="match status" value="1"/>
</dbReference>
<dbReference type="Gramene" id="OQU81579">
    <property type="protein sequence ID" value="OQU81579"/>
    <property type="gene ID" value="SORBI_3006G079500"/>
</dbReference>
<name>A0A1B6PKW0_SORBI</name>
<dbReference type="Pfam" id="PF00501">
    <property type="entry name" value="AMP-binding"/>
    <property type="match status" value="1"/>
</dbReference>
<dbReference type="GO" id="GO:0046949">
    <property type="term" value="P:fatty-acyl-CoA biosynthetic process"/>
    <property type="evidence" value="ECO:0000318"/>
    <property type="project" value="GO_Central"/>
</dbReference>
<evidence type="ECO:0000256" key="6">
    <source>
        <dbReference type="ARBA" id="ARBA00034219"/>
    </source>
</evidence>
<feature type="region of interest" description="Disordered" evidence="9">
    <location>
        <begin position="321"/>
        <end position="493"/>
    </location>
</feature>
<dbReference type="GO" id="GO:0004467">
    <property type="term" value="F:long-chain fatty acid-CoA ligase activity"/>
    <property type="evidence" value="ECO:0000318"/>
    <property type="project" value="GO_Central"/>
</dbReference>
<dbReference type="InParanoid" id="A0A1B6PKW0"/>
<evidence type="ECO:0000256" key="8">
    <source>
        <dbReference type="ARBA" id="ARBA00034252"/>
    </source>
</evidence>
<dbReference type="InterPro" id="IPR000873">
    <property type="entry name" value="AMP-dep_synth/lig_dom"/>
</dbReference>
<gene>
    <name evidence="11" type="ORF">SORBI_3006G079500</name>
</gene>
<dbReference type="STRING" id="4558.A0A1B6PKW0"/>
<dbReference type="GO" id="GO:0016207">
    <property type="term" value="F:4-coumarate-CoA ligase activity"/>
    <property type="evidence" value="ECO:0007669"/>
    <property type="project" value="UniProtKB-EC"/>
</dbReference>
<comment type="catalytic activity">
    <reaction evidence="8">
        <text>(E)-4-coumarate + ATP + CoA = (E)-4-coumaroyl-CoA + AMP + diphosphate</text>
        <dbReference type="Rhea" id="RHEA:19641"/>
        <dbReference type="ChEBI" id="CHEBI:12876"/>
        <dbReference type="ChEBI" id="CHEBI:30616"/>
        <dbReference type="ChEBI" id="CHEBI:33019"/>
        <dbReference type="ChEBI" id="CHEBI:57287"/>
        <dbReference type="ChEBI" id="CHEBI:85008"/>
        <dbReference type="ChEBI" id="CHEBI:456215"/>
        <dbReference type="EC" id="6.2.1.12"/>
    </reaction>
    <physiologicalReaction direction="left-to-right" evidence="8">
        <dbReference type="Rhea" id="RHEA:19642"/>
    </physiologicalReaction>
</comment>
<evidence type="ECO:0000313" key="11">
    <source>
        <dbReference type="EMBL" id="KXG26308.1"/>
    </source>
</evidence>
<dbReference type="Proteomes" id="UP000000768">
    <property type="component" value="Chromosome 6"/>
</dbReference>
<dbReference type="InterPro" id="IPR020845">
    <property type="entry name" value="AMP-binding_CS"/>
</dbReference>
<dbReference type="SUPFAM" id="SSF56801">
    <property type="entry name" value="Acetyl-CoA synthetase-like"/>
    <property type="match status" value="1"/>
</dbReference>
<reference evidence="12" key="3">
    <citation type="journal article" date="2018" name="Plant J.">
        <title>The Sorghum bicolor reference genome: improved assembly, gene annotations, a transcriptome atlas, and signatures of genome organization.</title>
        <authorList>
            <person name="McCormick R.F."/>
            <person name="Truong S.K."/>
            <person name="Sreedasyam A."/>
            <person name="Jenkins J."/>
            <person name="Shu S."/>
            <person name="Sims D."/>
            <person name="Kennedy M."/>
            <person name="Amirebrahimi M."/>
            <person name="Weers B.D."/>
            <person name="McKinley B."/>
            <person name="Mattison A."/>
            <person name="Morishige D.T."/>
            <person name="Grimwood J."/>
            <person name="Schmutz J."/>
            <person name="Mullet J.E."/>
        </authorList>
    </citation>
    <scope>NUCLEOTIDE SEQUENCE [LARGE SCALE GENOMIC DNA]</scope>
    <source>
        <strain evidence="12">cv. BTx623</strain>
    </source>
</reference>
<evidence type="ECO:0000256" key="9">
    <source>
        <dbReference type="SAM" id="MobiDB-lite"/>
    </source>
</evidence>
<dbReference type="PANTHER" id="PTHR24096">
    <property type="entry name" value="LONG-CHAIN-FATTY-ACID--COA LIGASE"/>
    <property type="match status" value="1"/>
</dbReference>
<comment type="catalytic activity">
    <reaction evidence="7">
        <text>(E)-4-coumaroyl-AMP + CoA = (E)-4-coumaroyl-CoA + AMP + H(+)</text>
        <dbReference type="Rhea" id="RHEA:72423"/>
        <dbReference type="ChEBI" id="CHEBI:15378"/>
        <dbReference type="ChEBI" id="CHEBI:57287"/>
        <dbReference type="ChEBI" id="CHEBI:85008"/>
        <dbReference type="ChEBI" id="CHEBI:192348"/>
        <dbReference type="ChEBI" id="CHEBI:456215"/>
    </reaction>
    <physiologicalReaction direction="left-to-right" evidence="7">
        <dbReference type="Rhea" id="RHEA:72424"/>
    </physiologicalReaction>
</comment>
<feature type="compositionally biased region" description="Basic residues" evidence="9">
    <location>
        <begin position="507"/>
        <end position="516"/>
    </location>
</feature>
<feature type="compositionally biased region" description="Basic residues" evidence="9">
    <location>
        <begin position="422"/>
        <end position="446"/>
    </location>
</feature>
<dbReference type="AlphaFoldDB" id="A0A1B6PKW0"/>
<dbReference type="GO" id="GO:0106290">
    <property type="term" value="F:trans-cinnamate-CoA ligase activity"/>
    <property type="evidence" value="ECO:0007669"/>
    <property type="project" value="UniProtKB-ARBA"/>
</dbReference>
<dbReference type="EMBL" id="CM000765">
    <property type="protein sequence ID" value="KXG26308.1"/>
    <property type="molecule type" value="Genomic_DNA"/>
</dbReference>